<dbReference type="SUPFAM" id="SSF81321">
    <property type="entry name" value="Family A G protein-coupled receptor-like"/>
    <property type="match status" value="1"/>
</dbReference>
<evidence type="ECO:0000313" key="4">
    <source>
        <dbReference type="Proteomes" id="UP000271974"/>
    </source>
</evidence>
<accession>A0A433T2J3</accession>
<keyword evidence="4" id="KW-1185">Reference proteome</keyword>
<dbReference type="Gene3D" id="1.20.1070.10">
    <property type="entry name" value="Rhodopsin 7-helix transmembrane proteins"/>
    <property type="match status" value="1"/>
</dbReference>
<dbReference type="Proteomes" id="UP000271974">
    <property type="component" value="Unassembled WGS sequence"/>
</dbReference>
<feature type="region of interest" description="Disordered" evidence="1">
    <location>
        <begin position="82"/>
        <end position="111"/>
    </location>
</feature>
<keyword evidence="2" id="KW-0812">Transmembrane</keyword>
<reference evidence="3 4" key="1">
    <citation type="submission" date="2019-01" db="EMBL/GenBank/DDBJ databases">
        <title>A draft genome assembly of the solar-powered sea slug Elysia chlorotica.</title>
        <authorList>
            <person name="Cai H."/>
            <person name="Li Q."/>
            <person name="Fang X."/>
            <person name="Li J."/>
            <person name="Curtis N.E."/>
            <person name="Altenburger A."/>
            <person name="Shibata T."/>
            <person name="Feng M."/>
            <person name="Maeda T."/>
            <person name="Schwartz J.A."/>
            <person name="Shigenobu S."/>
            <person name="Lundholm N."/>
            <person name="Nishiyama T."/>
            <person name="Yang H."/>
            <person name="Hasebe M."/>
            <person name="Li S."/>
            <person name="Pierce S.K."/>
            <person name="Wang J."/>
        </authorList>
    </citation>
    <scope>NUCLEOTIDE SEQUENCE [LARGE SCALE GENOMIC DNA]</scope>
    <source>
        <strain evidence="3">EC2010</strain>
        <tissue evidence="3">Whole organism of an adult</tissue>
    </source>
</reference>
<evidence type="ECO:0000256" key="2">
    <source>
        <dbReference type="SAM" id="Phobius"/>
    </source>
</evidence>
<feature type="region of interest" description="Disordered" evidence="1">
    <location>
        <begin position="157"/>
        <end position="227"/>
    </location>
</feature>
<organism evidence="3 4">
    <name type="scientific">Elysia chlorotica</name>
    <name type="common">Eastern emerald elysia</name>
    <name type="synonym">Sea slug</name>
    <dbReference type="NCBI Taxonomy" id="188477"/>
    <lineage>
        <taxon>Eukaryota</taxon>
        <taxon>Metazoa</taxon>
        <taxon>Spiralia</taxon>
        <taxon>Lophotrochozoa</taxon>
        <taxon>Mollusca</taxon>
        <taxon>Gastropoda</taxon>
        <taxon>Heterobranchia</taxon>
        <taxon>Euthyneura</taxon>
        <taxon>Panpulmonata</taxon>
        <taxon>Sacoglossa</taxon>
        <taxon>Placobranchoidea</taxon>
        <taxon>Plakobranchidae</taxon>
        <taxon>Elysia</taxon>
    </lineage>
</organism>
<feature type="compositionally biased region" description="Polar residues" evidence="1">
    <location>
        <begin position="82"/>
        <end position="94"/>
    </location>
</feature>
<feature type="compositionally biased region" description="Basic residues" evidence="1">
    <location>
        <begin position="195"/>
        <end position="220"/>
    </location>
</feature>
<gene>
    <name evidence="3" type="ORF">EGW08_016470</name>
</gene>
<dbReference type="EMBL" id="RQTK01000713">
    <property type="protein sequence ID" value="RUS75765.1"/>
    <property type="molecule type" value="Genomic_DNA"/>
</dbReference>
<evidence type="ECO:0000256" key="1">
    <source>
        <dbReference type="SAM" id="MobiDB-lite"/>
    </source>
</evidence>
<proteinExistence type="predicted"/>
<feature type="non-terminal residue" evidence="3">
    <location>
        <position position="1"/>
    </location>
</feature>
<keyword evidence="2" id="KW-0472">Membrane</keyword>
<keyword evidence="2" id="KW-1133">Transmembrane helix</keyword>
<protein>
    <submittedName>
        <fullName evidence="3">Uncharacterized protein</fullName>
    </submittedName>
</protein>
<sequence>AYWESSINSTWYRLEPTDFSKYREFLVIYFGYLNTIFKVLIPIACVSVCNTVLVCCLRRRRSLFAQHVQLCQYSDVQSPATQLSTAGPTANGSPCHSRENSRENSCEKRPDGCASDCSLKLSPIYRRGDTCNGHSNRDSCDSDFDLSASPCNKHSPGSIAAKFGSAREREQSSSFIRLGGKQYPGNKLSASPTSQHHHHHHHHHHQHQQQHKKKQHRKRTAGAGRSGDAKVTSMVLAVTWTFLISQAFAGAQVILHLTGSQATCGQRCVLFNQFCDLVYVLVSATNFL</sequence>
<name>A0A433T2J3_ELYCH</name>
<feature type="transmembrane region" description="Helical" evidence="2">
    <location>
        <begin position="36"/>
        <end position="57"/>
    </location>
</feature>
<dbReference type="AlphaFoldDB" id="A0A433T2J3"/>
<feature type="non-terminal residue" evidence="3">
    <location>
        <position position="288"/>
    </location>
</feature>
<evidence type="ECO:0000313" key="3">
    <source>
        <dbReference type="EMBL" id="RUS75765.1"/>
    </source>
</evidence>
<dbReference type="OrthoDB" id="6085335at2759"/>
<feature type="compositionally biased region" description="Basic and acidic residues" evidence="1">
    <location>
        <begin position="96"/>
        <end position="111"/>
    </location>
</feature>
<comment type="caution">
    <text evidence="3">The sequence shown here is derived from an EMBL/GenBank/DDBJ whole genome shotgun (WGS) entry which is preliminary data.</text>
</comment>